<feature type="transmembrane region" description="Helical" evidence="6">
    <location>
        <begin position="184"/>
        <end position="204"/>
    </location>
</feature>
<accession>A0ABY2IJ71</accession>
<comment type="subcellular location">
    <subcellularLocation>
        <location evidence="1">Cell membrane</location>
        <topology evidence="1">Multi-pass membrane protein</topology>
    </subcellularLocation>
</comment>
<feature type="transmembrane region" description="Helical" evidence="6">
    <location>
        <begin position="160"/>
        <end position="178"/>
    </location>
</feature>
<protein>
    <submittedName>
        <fullName evidence="7">Flippase-like domain-containing protein</fullName>
    </submittedName>
</protein>
<dbReference type="PANTHER" id="PTHR39087:SF2">
    <property type="entry name" value="UPF0104 MEMBRANE PROTEIN MJ1595"/>
    <property type="match status" value="1"/>
</dbReference>
<gene>
    <name evidence="7" type="ORF">E3O44_03640</name>
</gene>
<reference evidence="7 8" key="1">
    <citation type="submission" date="2019-03" db="EMBL/GenBank/DDBJ databases">
        <title>Genomics of glacier-inhabiting Cryobacterium strains.</title>
        <authorList>
            <person name="Liu Q."/>
            <person name="Xin Y.-H."/>
        </authorList>
    </citation>
    <scope>NUCLEOTIDE SEQUENCE [LARGE SCALE GENOMIC DNA]</scope>
    <source>
        <strain evidence="7 8">MDB2-B</strain>
    </source>
</reference>
<dbReference type="NCBIfam" id="TIGR00374">
    <property type="entry name" value="flippase-like domain"/>
    <property type="match status" value="1"/>
</dbReference>
<organism evidence="7 8">
    <name type="scientific">Cryobacterium algoricola</name>
    <dbReference type="NCBI Taxonomy" id="1259183"/>
    <lineage>
        <taxon>Bacteria</taxon>
        <taxon>Bacillati</taxon>
        <taxon>Actinomycetota</taxon>
        <taxon>Actinomycetes</taxon>
        <taxon>Micrococcales</taxon>
        <taxon>Microbacteriaceae</taxon>
        <taxon>Cryobacterium</taxon>
    </lineage>
</organism>
<feature type="transmembrane region" description="Helical" evidence="6">
    <location>
        <begin position="312"/>
        <end position="332"/>
    </location>
</feature>
<keyword evidence="8" id="KW-1185">Reference proteome</keyword>
<dbReference type="EMBL" id="SOFG01000004">
    <property type="protein sequence ID" value="TFB90690.1"/>
    <property type="molecule type" value="Genomic_DNA"/>
</dbReference>
<evidence type="ECO:0000256" key="1">
    <source>
        <dbReference type="ARBA" id="ARBA00004651"/>
    </source>
</evidence>
<feature type="transmembrane region" description="Helical" evidence="6">
    <location>
        <begin position="254"/>
        <end position="276"/>
    </location>
</feature>
<comment type="caution">
    <text evidence="7">The sequence shown here is derived from an EMBL/GenBank/DDBJ whole genome shotgun (WGS) entry which is preliminary data.</text>
</comment>
<feature type="transmembrane region" description="Helical" evidence="6">
    <location>
        <begin position="75"/>
        <end position="101"/>
    </location>
</feature>
<evidence type="ECO:0000256" key="4">
    <source>
        <dbReference type="ARBA" id="ARBA00022989"/>
    </source>
</evidence>
<feature type="transmembrane region" description="Helical" evidence="6">
    <location>
        <begin position="282"/>
        <end position="300"/>
    </location>
</feature>
<sequence>MAWRSAPGSDPAVRQSAVPPVAAATPAGTRPRVPLWLKVLLSTALLAIIVWFVVVPQFAGVEAALASLESVSLPLVLLAAALQLSSLLSFSALTAAVLGPVRPGYFTLLRIDLADLGVNHVVPGGGATAAAVRFRLLVRAGVRSDAAITAATIETTGSNLVLGVVFAGGILLSLTTLVVTGTYIVAGTVVLILLAGSGAGVWLLTRRTEFVVRGARRVAARVPLISEQRVEAFVRSVAAQVIELVTDRRRMSAALGLAGGNWLLDAASLGVLLAAFGHPLAVGPLLAVYGLGGLLALLPLTPGGLGIVEGVLVPALVAVGTPHATALLAVVGWRVLEFWLPIPLGLAAYVSLRLGVLRRRPDLP</sequence>
<evidence type="ECO:0000313" key="8">
    <source>
        <dbReference type="Proteomes" id="UP000297608"/>
    </source>
</evidence>
<dbReference type="Proteomes" id="UP000297608">
    <property type="component" value="Unassembled WGS sequence"/>
</dbReference>
<dbReference type="PANTHER" id="PTHR39087">
    <property type="entry name" value="UPF0104 MEMBRANE PROTEIN MJ1595"/>
    <property type="match status" value="1"/>
</dbReference>
<dbReference type="Pfam" id="PF03706">
    <property type="entry name" value="LPG_synthase_TM"/>
    <property type="match status" value="1"/>
</dbReference>
<dbReference type="RefSeq" id="WP_134532552.1">
    <property type="nucleotide sequence ID" value="NZ_SOFG01000004.1"/>
</dbReference>
<keyword evidence="2" id="KW-1003">Cell membrane</keyword>
<dbReference type="InterPro" id="IPR022791">
    <property type="entry name" value="L-PG_synthase/AglD"/>
</dbReference>
<keyword evidence="4 6" id="KW-1133">Transmembrane helix</keyword>
<proteinExistence type="predicted"/>
<feature type="transmembrane region" description="Helical" evidence="6">
    <location>
        <begin position="35"/>
        <end position="55"/>
    </location>
</feature>
<evidence type="ECO:0000256" key="6">
    <source>
        <dbReference type="SAM" id="Phobius"/>
    </source>
</evidence>
<feature type="transmembrane region" description="Helical" evidence="6">
    <location>
        <begin position="338"/>
        <end position="356"/>
    </location>
</feature>
<evidence type="ECO:0000256" key="5">
    <source>
        <dbReference type="ARBA" id="ARBA00023136"/>
    </source>
</evidence>
<evidence type="ECO:0000256" key="3">
    <source>
        <dbReference type="ARBA" id="ARBA00022692"/>
    </source>
</evidence>
<keyword evidence="3 6" id="KW-0812">Transmembrane</keyword>
<evidence type="ECO:0000313" key="7">
    <source>
        <dbReference type="EMBL" id="TFB90690.1"/>
    </source>
</evidence>
<name>A0ABY2IJ71_9MICO</name>
<keyword evidence="5 6" id="KW-0472">Membrane</keyword>
<evidence type="ECO:0000256" key="2">
    <source>
        <dbReference type="ARBA" id="ARBA00022475"/>
    </source>
</evidence>